<dbReference type="EMBL" id="CT868474">
    <property type="protein sequence ID" value="CAK83408.1"/>
    <property type="molecule type" value="Genomic_DNA"/>
</dbReference>
<dbReference type="InParanoid" id="A0DK41"/>
<proteinExistence type="predicted"/>
<name>A0DK41_PARTE</name>
<protein>
    <recommendedName>
        <fullName evidence="4">Transmembrane protein</fullName>
    </recommendedName>
</protein>
<feature type="transmembrane region" description="Helical" evidence="1">
    <location>
        <begin position="300"/>
        <end position="321"/>
    </location>
</feature>
<evidence type="ECO:0008006" key="4">
    <source>
        <dbReference type="Google" id="ProtNLM"/>
    </source>
</evidence>
<keyword evidence="1" id="KW-0812">Transmembrane</keyword>
<reference evidence="2 3" key="1">
    <citation type="journal article" date="2006" name="Nature">
        <title>Global trends of whole-genome duplications revealed by the ciliate Paramecium tetraurelia.</title>
        <authorList>
            <consortium name="Genoscope"/>
            <person name="Aury J.-M."/>
            <person name="Jaillon O."/>
            <person name="Duret L."/>
            <person name="Noel B."/>
            <person name="Jubin C."/>
            <person name="Porcel B.M."/>
            <person name="Segurens B."/>
            <person name="Daubin V."/>
            <person name="Anthouard V."/>
            <person name="Aiach N."/>
            <person name="Arnaiz O."/>
            <person name="Billaut A."/>
            <person name="Beisson J."/>
            <person name="Blanc I."/>
            <person name="Bouhouche K."/>
            <person name="Camara F."/>
            <person name="Duharcourt S."/>
            <person name="Guigo R."/>
            <person name="Gogendeau D."/>
            <person name="Katinka M."/>
            <person name="Keller A.-M."/>
            <person name="Kissmehl R."/>
            <person name="Klotz C."/>
            <person name="Koll F."/>
            <person name="Le Moue A."/>
            <person name="Lepere C."/>
            <person name="Malinsky S."/>
            <person name="Nowacki M."/>
            <person name="Nowak J.K."/>
            <person name="Plattner H."/>
            <person name="Poulain J."/>
            <person name="Ruiz F."/>
            <person name="Serrano V."/>
            <person name="Zagulski M."/>
            <person name="Dessen P."/>
            <person name="Betermier M."/>
            <person name="Weissenbach J."/>
            <person name="Scarpelli C."/>
            <person name="Schachter V."/>
            <person name="Sperling L."/>
            <person name="Meyer E."/>
            <person name="Cohen J."/>
            <person name="Wincker P."/>
        </authorList>
    </citation>
    <scope>NUCLEOTIDE SEQUENCE [LARGE SCALE GENOMIC DNA]</scope>
    <source>
        <strain evidence="2 3">Stock d4-2</strain>
    </source>
</reference>
<organism evidence="2 3">
    <name type="scientific">Paramecium tetraurelia</name>
    <dbReference type="NCBI Taxonomy" id="5888"/>
    <lineage>
        <taxon>Eukaryota</taxon>
        <taxon>Sar</taxon>
        <taxon>Alveolata</taxon>
        <taxon>Ciliophora</taxon>
        <taxon>Intramacronucleata</taxon>
        <taxon>Oligohymenophorea</taxon>
        <taxon>Peniculida</taxon>
        <taxon>Parameciidae</taxon>
        <taxon>Paramecium</taxon>
    </lineage>
</organism>
<gene>
    <name evidence="2" type="ORF">GSPATT00017737001</name>
</gene>
<dbReference type="GeneID" id="5036589"/>
<dbReference type="KEGG" id="ptm:GSPATT00017737001"/>
<evidence type="ECO:0000313" key="3">
    <source>
        <dbReference type="Proteomes" id="UP000000600"/>
    </source>
</evidence>
<dbReference type="AlphaFoldDB" id="A0DK41"/>
<evidence type="ECO:0000313" key="2">
    <source>
        <dbReference type="EMBL" id="CAK83408.1"/>
    </source>
</evidence>
<keyword evidence="3" id="KW-1185">Reference proteome</keyword>
<keyword evidence="1" id="KW-0472">Membrane</keyword>
<accession>A0DK41</accession>
<keyword evidence="1" id="KW-1133">Transmembrane helix</keyword>
<dbReference type="Proteomes" id="UP000000600">
    <property type="component" value="Unassembled WGS sequence"/>
</dbReference>
<feature type="transmembrane region" description="Helical" evidence="1">
    <location>
        <begin position="20"/>
        <end position="37"/>
    </location>
</feature>
<dbReference type="RefSeq" id="XP_001450805.1">
    <property type="nucleotide sequence ID" value="XM_001450768.1"/>
</dbReference>
<dbReference type="HOGENOM" id="CLU_671693_0_0_1"/>
<sequence length="410" mass="48776">MFELWINTSFFSSQTCFLRSKPIALHYSLLYCVLSLLQRRSKMLKNNGLNLSQKAEDHTYGCIESQTLNPTKEIDIEHILADYKFMKMLKDPKVYPYLFPKRNQAQVFFFDNQYFQKYKSKQQLWKNRVSQSKSQYFSIIQQQEHFLFSRSIYFLFKGDCKLQYPSKTSDKCVFSMKIQQNFDSTSEDLEVISINTGFHTPTKAPIAKVLSATISPQNKEQGMQSIFSFGIGEPNEIQYMQLNWLIGYLNQGQTELGVVHEDSKNAKLNTFQSTWRSTKCSHSFFHSSQIYYFGQKFQDILLLFMNLIVFCGFLGFFQGFMNKVLSIFQFYFQQQWFKLQNSQEYHLFHLDQIHSRFLIPQQTYKLFRQSFFYSNSLSTSIQTTIEFRFLHSSFVYQIISKNQLVWFFKF</sequence>
<evidence type="ECO:0000256" key="1">
    <source>
        <dbReference type="SAM" id="Phobius"/>
    </source>
</evidence>